<accession>A0A1H5NBA1</accession>
<dbReference type="RefSeq" id="WP_093113328.1">
    <property type="nucleotide sequence ID" value="NZ_FNGG01000004.1"/>
</dbReference>
<evidence type="ECO:0000313" key="2">
    <source>
        <dbReference type="Proteomes" id="UP000199448"/>
    </source>
</evidence>
<evidence type="ECO:0008006" key="3">
    <source>
        <dbReference type="Google" id="ProtNLM"/>
    </source>
</evidence>
<organism evidence="1 2">
    <name type="scientific">Salinimicrobium catena</name>
    <dbReference type="NCBI Taxonomy" id="390640"/>
    <lineage>
        <taxon>Bacteria</taxon>
        <taxon>Pseudomonadati</taxon>
        <taxon>Bacteroidota</taxon>
        <taxon>Flavobacteriia</taxon>
        <taxon>Flavobacteriales</taxon>
        <taxon>Flavobacteriaceae</taxon>
        <taxon>Salinimicrobium</taxon>
    </lineage>
</organism>
<proteinExistence type="predicted"/>
<sequence length="275" mass="32679">MEGDREHNIKTVDQEIIFFNSYLPRTGHNFAAEVIKIFSEHEVLAHNRSETRISTILDSYYEIRARNFYESDRKFLDTLFINDLRKKILDQSPRKYIMIKDTSFKGVELMPEIFPDDLHFILIRDPKSVFLSLLKGMNLKKRSLRNKVKRFGIPAGLYPYFYSKKISSQVLKKFPDLRAHTIIRYEDLVRKDEKTLLLLKEKFATKKNLEQIKKEIDDIQVINTSFFEETGAKNIWDRKPKTSTFNPLKRKKFSFTIVKAVELGSRELRRKLNYI</sequence>
<dbReference type="InterPro" id="IPR027417">
    <property type="entry name" value="P-loop_NTPase"/>
</dbReference>
<reference evidence="1 2" key="1">
    <citation type="submission" date="2016-10" db="EMBL/GenBank/DDBJ databases">
        <authorList>
            <person name="de Groot N.N."/>
        </authorList>
    </citation>
    <scope>NUCLEOTIDE SEQUENCE [LARGE SCALE GENOMIC DNA]</scope>
    <source>
        <strain evidence="1 2">DSM 23553</strain>
    </source>
</reference>
<keyword evidence="2" id="KW-1185">Reference proteome</keyword>
<dbReference type="OrthoDB" id="1435929at2"/>
<dbReference type="Gene3D" id="3.40.50.300">
    <property type="entry name" value="P-loop containing nucleotide triphosphate hydrolases"/>
    <property type="match status" value="1"/>
</dbReference>
<dbReference type="AlphaFoldDB" id="A0A1H5NBA1"/>
<protein>
    <recommendedName>
        <fullName evidence="3">Sulfotransferase family protein</fullName>
    </recommendedName>
</protein>
<gene>
    <name evidence="1" type="ORF">SAMN04488034_10437</name>
</gene>
<dbReference type="EMBL" id="FNUG01000004">
    <property type="protein sequence ID" value="SEE98853.1"/>
    <property type="molecule type" value="Genomic_DNA"/>
</dbReference>
<name>A0A1H5NBA1_9FLAO</name>
<evidence type="ECO:0000313" key="1">
    <source>
        <dbReference type="EMBL" id="SEE98853.1"/>
    </source>
</evidence>
<dbReference type="STRING" id="390640.SAMN04488034_10437"/>
<dbReference type="Proteomes" id="UP000199448">
    <property type="component" value="Unassembled WGS sequence"/>
</dbReference>
<dbReference type="SUPFAM" id="SSF52540">
    <property type="entry name" value="P-loop containing nucleoside triphosphate hydrolases"/>
    <property type="match status" value="1"/>
</dbReference>